<proteinExistence type="predicted"/>
<keyword evidence="2" id="KW-1185">Reference proteome</keyword>
<accession>A0AAD4HTG7</accession>
<dbReference type="Proteomes" id="UP001197093">
    <property type="component" value="Unassembled WGS sequence"/>
</dbReference>
<organism evidence="1 2">
    <name type="scientific">Staphylotrichum longicolle</name>
    <dbReference type="NCBI Taxonomy" id="669026"/>
    <lineage>
        <taxon>Eukaryota</taxon>
        <taxon>Fungi</taxon>
        <taxon>Dikarya</taxon>
        <taxon>Ascomycota</taxon>
        <taxon>Pezizomycotina</taxon>
        <taxon>Sordariomycetes</taxon>
        <taxon>Sordariomycetidae</taxon>
        <taxon>Sordariales</taxon>
        <taxon>Chaetomiaceae</taxon>
        <taxon>Staphylotrichum</taxon>
    </lineage>
</organism>
<evidence type="ECO:0000313" key="2">
    <source>
        <dbReference type="Proteomes" id="UP001197093"/>
    </source>
</evidence>
<reference evidence="1" key="1">
    <citation type="submission" date="2023-02" db="EMBL/GenBank/DDBJ databases">
        <authorList>
            <person name="Palmer J.M."/>
        </authorList>
    </citation>
    <scope>NUCLEOTIDE SEQUENCE</scope>
    <source>
        <strain evidence="1">FW57</strain>
    </source>
</reference>
<dbReference type="AlphaFoldDB" id="A0AAD4HTG7"/>
<sequence length="261" mass="29792">MTVQQQLRISEADGDSINALLQDYLNSAIEEEGNEQPFVAPGTQAERNRVWIAWTKFVFPPARPGFPNAIQISTSRLGQFCGKIDPYRFWVDFARNPSSAFVQAPVQAFLHQYVVNSEKERVVLGPEERAMIRTLNSAYSVIEVWRRLVASADFKVLRGERRALRAREKYLEAERLFLRWEQEDSSLILEASAHPKVSKPSYLKATPQLRANMRSPPPEILATWPKPNYVNPETRGPALAIVELTAIVRLGFVRDRMSRLL</sequence>
<comment type="caution">
    <text evidence="1">The sequence shown here is derived from an EMBL/GenBank/DDBJ whole genome shotgun (WGS) entry which is preliminary data.</text>
</comment>
<gene>
    <name evidence="1" type="ORF">NEMBOFW57_009529</name>
</gene>
<name>A0AAD4HTG7_9PEZI</name>
<evidence type="ECO:0000313" key="1">
    <source>
        <dbReference type="EMBL" id="KAG7284914.1"/>
    </source>
</evidence>
<dbReference type="EMBL" id="JAHCVI010000005">
    <property type="protein sequence ID" value="KAG7284914.1"/>
    <property type="molecule type" value="Genomic_DNA"/>
</dbReference>
<protein>
    <submittedName>
        <fullName evidence="1">Uncharacterized protein</fullName>
    </submittedName>
</protein>